<sequence length="92" mass="10056">MDLGSMHSIADSRPGHGQGCIWGVSRMPVKQSTCGINTIEDATRLGISLTEERHGFGDGKLCKPFVTIRNQCGPYAPNLPDIHWDDFEKGEA</sequence>
<gene>
    <name evidence="1" type="ORF">PT974_01654</name>
</gene>
<dbReference type="EMBL" id="JAVFKD010000001">
    <property type="protein sequence ID" value="KAK5999261.1"/>
    <property type="molecule type" value="Genomic_DNA"/>
</dbReference>
<accession>A0ABR0T5J4</accession>
<comment type="caution">
    <text evidence="1">The sequence shown here is derived from an EMBL/GenBank/DDBJ whole genome shotgun (WGS) entry which is preliminary data.</text>
</comment>
<dbReference type="Proteomes" id="UP001338125">
    <property type="component" value="Unassembled WGS sequence"/>
</dbReference>
<evidence type="ECO:0000313" key="2">
    <source>
        <dbReference type="Proteomes" id="UP001338125"/>
    </source>
</evidence>
<organism evidence="1 2">
    <name type="scientific">Cladobotryum mycophilum</name>
    <dbReference type="NCBI Taxonomy" id="491253"/>
    <lineage>
        <taxon>Eukaryota</taxon>
        <taxon>Fungi</taxon>
        <taxon>Dikarya</taxon>
        <taxon>Ascomycota</taxon>
        <taxon>Pezizomycotina</taxon>
        <taxon>Sordariomycetes</taxon>
        <taxon>Hypocreomycetidae</taxon>
        <taxon>Hypocreales</taxon>
        <taxon>Hypocreaceae</taxon>
        <taxon>Cladobotryum</taxon>
    </lineage>
</organism>
<protein>
    <submittedName>
        <fullName evidence="1">Uncharacterized protein</fullName>
    </submittedName>
</protein>
<keyword evidence="2" id="KW-1185">Reference proteome</keyword>
<proteinExistence type="predicted"/>
<name>A0ABR0T5J4_9HYPO</name>
<evidence type="ECO:0000313" key="1">
    <source>
        <dbReference type="EMBL" id="KAK5999261.1"/>
    </source>
</evidence>
<reference evidence="1 2" key="1">
    <citation type="submission" date="2024-01" db="EMBL/GenBank/DDBJ databases">
        <title>Complete genome of Cladobotryum mycophilum ATHUM6906.</title>
        <authorList>
            <person name="Christinaki A.C."/>
            <person name="Myridakis A.I."/>
            <person name="Kouvelis V.N."/>
        </authorList>
    </citation>
    <scope>NUCLEOTIDE SEQUENCE [LARGE SCALE GENOMIC DNA]</scope>
    <source>
        <strain evidence="1 2">ATHUM6906</strain>
    </source>
</reference>